<dbReference type="PANTHER" id="PTHR39323:SF1">
    <property type="entry name" value="BLR1149 PROTEIN"/>
    <property type="match status" value="1"/>
</dbReference>
<dbReference type="InterPro" id="IPR026336">
    <property type="entry name" value="PdeM-like"/>
</dbReference>
<evidence type="ECO:0000259" key="1">
    <source>
        <dbReference type="Pfam" id="PF00149"/>
    </source>
</evidence>
<dbReference type="STRING" id="313368.SAMN04488012_103244"/>
<dbReference type="EMBL" id="FQZA01000003">
    <property type="protein sequence ID" value="SHI89745.1"/>
    <property type="molecule type" value="Genomic_DNA"/>
</dbReference>
<dbReference type="Pfam" id="PF00149">
    <property type="entry name" value="Metallophos"/>
    <property type="match status" value="1"/>
</dbReference>
<dbReference type="InterPro" id="IPR004843">
    <property type="entry name" value="Calcineurin-like_PHP"/>
</dbReference>
<dbReference type="PIRSF" id="PIRSF000887">
    <property type="entry name" value="Pesterase_MJ0037"/>
    <property type="match status" value="1"/>
</dbReference>
<protein>
    <submittedName>
        <fullName evidence="2">Putative phosphoesterase</fullName>
    </submittedName>
</protein>
<dbReference type="RefSeq" id="WP_073127943.1">
    <property type="nucleotide sequence ID" value="NZ_FQZA01000003.1"/>
</dbReference>
<dbReference type="InterPro" id="IPR024173">
    <property type="entry name" value="Pesterase_MJ0037-like"/>
</dbReference>
<dbReference type="Proteomes" id="UP000184040">
    <property type="component" value="Unassembled WGS sequence"/>
</dbReference>
<keyword evidence="3" id="KW-1185">Reference proteome</keyword>
<evidence type="ECO:0000313" key="3">
    <source>
        <dbReference type="Proteomes" id="UP000184040"/>
    </source>
</evidence>
<dbReference type="GO" id="GO:0016787">
    <property type="term" value="F:hydrolase activity"/>
    <property type="evidence" value="ECO:0007669"/>
    <property type="project" value="InterPro"/>
</dbReference>
<dbReference type="PANTHER" id="PTHR39323">
    <property type="entry name" value="BLR1149 PROTEIN"/>
    <property type="match status" value="1"/>
</dbReference>
<feature type="domain" description="Calcineurin-like phosphoesterase" evidence="1">
    <location>
        <begin position="29"/>
        <end position="119"/>
    </location>
</feature>
<dbReference type="NCBIfam" id="TIGR04123">
    <property type="entry name" value="P_estr_lig_assc"/>
    <property type="match status" value="1"/>
</dbReference>
<proteinExistence type="predicted"/>
<evidence type="ECO:0000313" key="2">
    <source>
        <dbReference type="EMBL" id="SHI89745.1"/>
    </source>
</evidence>
<dbReference type="AlphaFoldDB" id="A0A1M6EWB3"/>
<reference evidence="2 3" key="1">
    <citation type="submission" date="2016-11" db="EMBL/GenBank/DDBJ databases">
        <authorList>
            <person name="Jaros S."/>
            <person name="Januszkiewicz K."/>
            <person name="Wedrychowicz H."/>
        </authorList>
    </citation>
    <scope>NUCLEOTIDE SEQUENCE [LARGE SCALE GENOMIC DNA]</scope>
    <source>
        <strain evidence="2 3">DSM 26892</strain>
    </source>
</reference>
<sequence length="222" mass="23962">MNFIQIDLCGARLHAHGSGALHWPDEGLLVVSDLHLGKSERIARRAGQMLPPYETRDTLARLEEDVAQLDPARVICLGDSLDDDAATAGLDASDRAAIARMQAGRDWTWIAGNHDPAPSDLGGTAAQMVQIGPLMFRHIATPARGEVTGHYHPKARLGLRGKAVSRPCFLVDRRHMILPAYGTFTGGLCWRTPHLRGLMGADARAVLTGPHPAQVPLPRMAA</sequence>
<accession>A0A1M6EWB3</accession>
<dbReference type="Gene3D" id="3.60.21.10">
    <property type="match status" value="1"/>
</dbReference>
<dbReference type="SUPFAM" id="SSF56300">
    <property type="entry name" value="Metallo-dependent phosphatases"/>
    <property type="match status" value="1"/>
</dbReference>
<name>A0A1M6EWB3_9RHOB</name>
<dbReference type="InterPro" id="IPR029052">
    <property type="entry name" value="Metallo-depent_PP-like"/>
</dbReference>
<gene>
    <name evidence="2" type="ORF">SAMN04488012_103244</name>
</gene>
<organism evidence="2 3">
    <name type="scientific">Palleronia salina</name>
    <dbReference type="NCBI Taxonomy" id="313368"/>
    <lineage>
        <taxon>Bacteria</taxon>
        <taxon>Pseudomonadati</taxon>
        <taxon>Pseudomonadota</taxon>
        <taxon>Alphaproteobacteria</taxon>
        <taxon>Rhodobacterales</taxon>
        <taxon>Roseobacteraceae</taxon>
        <taxon>Palleronia</taxon>
    </lineage>
</organism>